<dbReference type="RefSeq" id="WP_201328562.1">
    <property type="nucleotide sequence ID" value="NZ_AP017470.1"/>
</dbReference>
<dbReference type="Gene3D" id="1.10.490.70">
    <property type="entry name" value="Histidine kinase N-terminal domain"/>
    <property type="match status" value="1"/>
</dbReference>
<evidence type="ECO:0000259" key="1">
    <source>
        <dbReference type="Pfam" id="PF09385"/>
    </source>
</evidence>
<sequence length="187" mass="22372">MINKVVQFIDTHIENFSKAFAKEVKKSKYLMRYKGFEEEEVVSRAKSLFKTMTTWLKEEMEYKDVGKYFVKVGKQRYEEGFPLCEVIHALFLIKNIFWKKINEEGFLSSTLQIYIAIETLKKIYDFFDVGAFYIVRGYQEAMYNELGSTGKITEEDLKKVFFPGSFKNDELMEKMSYKNIPFFDWKW</sequence>
<proteinExistence type="predicted"/>
<accession>A0A7R6SXY9</accession>
<gene>
    <name evidence="2" type="ORF">TTHT_0643</name>
</gene>
<organism evidence="2 3">
    <name type="scientific">Thermotomaculum hydrothermale</name>
    <dbReference type="NCBI Taxonomy" id="981385"/>
    <lineage>
        <taxon>Bacteria</taxon>
        <taxon>Pseudomonadati</taxon>
        <taxon>Acidobacteriota</taxon>
        <taxon>Holophagae</taxon>
        <taxon>Thermotomaculales</taxon>
        <taxon>Thermotomaculaceae</taxon>
        <taxon>Thermotomaculum</taxon>
    </lineage>
</organism>
<dbReference type="Pfam" id="PF09385">
    <property type="entry name" value="HisK_N"/>
    <property type="match status" value="1"/>
</dbReference>
<protein>
    <recommendedName>
        <fullName evidence="1">Histidine kinase N-terminal domain-containing protein</fullName>
    </recommendedName>
</protein>
<reference evidence="2 3" key="1">
    <citation type="journal article" date="2012" name="Extremophiles">
        <title>Thermotomaculum hydrothermale gen. nov., sp. nov., a novel heterotrophic thermophile within the phylum Acidobacteria from a deep-sea hydrothermal vent chimney in the Southern Okinawa Trough.</title>
        <authorList>
            <person name="Izumi H."/>
            <person name="Nunoura T."/>
            <person name="Miyazaki M."/>
            <person name="Mino S."/>
            <person name="Toki T."/>
            <person name="Takai K."/>
            <person name="Sako Y."/>
            <person name="Sawabe T."/>
            <person name="Nakagawa S."/>
        </authorList>
    </citation>
    <scope>NUCLEOTIDE SEQUENCE [LARGE SCALE GENOMIC DNA]</scope>
    <source>
        <strain evidence="2 3">AC55</strain>
    </source>
</reference>
<feature type="domain" description="Histidine kinase N-terminal" evidence="1">
    <location>
        <begin position="4"/>
        <end position="140"/>
    </location>
</feature>
<keyword evidence="3" id="KW-1185">Reference proteome</keyword>
<name>A0A7R6SXY9_9BACT</name>
<dbReference type="EMBL" id="AP017470">
    <property type="protein sequence ID" value="BBB32219.1"/>
    <property type="molecule type" value="Genomic_DNA"/>
</dbReference>
<dbReference type="AlphaFoldDB" id="A0A7R6SXY9"/>
<dbReference type="Proteomes" id="UP000595564">
    <property type="component" value="Chromosome"/>
</dbReference>
<dbReference type="KEGG" id="thyd:TTHT_0643"/>
<dbReference type="InterPro" id="IPR018984">
    <property type="entry name" value="Histidine_kinase_N"/>
</dbReference>
<evidence type="ECO:0000313" key="2">
    <source>
        <dbReference type="EMBL" id="BBB32219.1"/>
    </source>
</evidence>
<evidence type="ECO:0000313" key="3">
    <source>
        <dbReference type="Proteomes" id="UP000595564"/>
    </source>
</evidence>